<organism evidence="5 6">
    <name type="scientific">Bacillus stercoris</name>
    <dbReference type="NCBI Taxonomy" id="2054641"/>
    <lineage>
        <taxon>Bacteria</taxon>
        <taxon>Bacillati</taxon>
        <taxon>Bacillota</taxon>
        <taxon>Bacilli</taxon>
        <taxon>Bacillales</taxon>
        <taxon>Bacillaceae</taxon>
        <taxon>Bacillus</taxon>
    </lineage>
</organism>
<evidence type="ECO:0000256" key="2">
    <source>
        <dbReference type="ARBA" id="ARBA00022980"/>
    </source>
</evidence>
<evidence type="ECO:0000313" key="5">
    <source>
        <dbReference type="EMBL" id="MDQ1851266.1"/>
    </source>
</evidence>
<feature type="domain" description="S1 motif" evidence="4">
    <location>
        <begin position="16"/>
        <end position="84"/>
    </location>
</feature>
<dbReference type="GO" id="GO:0005840">
    <property type="term" value="C:ribosome"/>
    <property type="evidence" value="ECO:0007669"/>
    <property type="project" value="UniProtKB-KW"/>
</dbReference>
<dbReference type="EMBL" id="JAVCYS010000002">
    <property type="protein sequence ID" value="MDQ1851266.1"/>
    <property type="molecule type" value="Genomic_DNA"/>
</dbReference>
<dbReference type="CDD" id="cd05687">
    <property type="entry name" value="S1_RPS1_repeat_ec1_hs1"/>
    <property type="match status" value="1"/>
</dbReference>
<feature type="domain" description="S1 motif" evidence="4">
    <location>
        <begin position="273"/>
        <end position="342"/>
    </location>
</feature>
<dbReference type="SMART" id="SM00316">
    <property type="entry name" value="S1"/>
    <property type="match status" value="4"/>
</dbReference>
<dbReference type="RefSeq" id="WP_014477197.1">
    <property type="nucleotide sequence ID" value="NZ_AP029050.1"/>
</dbReference>
<name>A0ABU0V2W4_9BACI</name>
<dbReference type="InterPro" id="IPR003029">
    <property type="entry name" value="S1_domain"/>
</dbReference>
<dbReference type="CDD" id="cd04465">
    <property type="entry name" value="S1_RPS1_repeat_ec2_hs2"/>
    <property type="match status" value="1"/>
</dbReference>
<keyword evidence="6" id="KW-1185">Reference proteome</keyword>
<dbReference type="PANTHER" id="PTHR10724">
    <property type="entry name" value="30S RIBOSOMAL PROTEIN S1"/>
    <property type="match status" value="1"/>
</dbReference>
<dbReference type="Gene3D" id="2.40.50.140">
    <property type="entry name" value="Nucleic acid-binding proteins"/>
    <property type="match status" value="4"/>
</dbReference>
<keyword evidence="3" id="KW-0687">Ribonucleoprotein</keyword>
<dbReference type="PRINTS" id="PR00681">
    <property type="entry name" value="RIBOSOMALS1"/>
</dbReference>
<gene>
    <name evidence="5" type="primary">rpsA</name>
    <name evidence="5" type="ORF">RAQ16_02460</name>
</gene>
<proteinExistence type="inferred from homology"/>
<accession>A0ABU0V2W4</accession>
<comment type="caution">
    <text evidence="5">The sequence shown here is derived from an EMBL/GenBank/DDBJ whole genome shotgun (WGS) entry which is preliminary data.</text>
</comment>
<comment type="similarity">
    <text evidence="1">Belongs to the bacterial ribosomal protein bS1 family.</text>
</comment>
<dbReference type="PROSITE" id="PS50126">
    <property type="entry name" value="S1"/>
    <property type="match status" value="4"/>
</dbReference>
<dbReference type="InterPro" id="IPR012340">
    <property type="entry name" value="NA-bd_OB-fold"/>
</dbReference>
<dbReference type="GeneID" id="86873171"/>
<dbReference type="CDD" id="cd05688">
    <property type="entry name" value="S1_RPS1_repeat_ec3"/>
    <property type="match status" value="1"/>
</dbReference>
<sequence>MTEEMNQIDVQVPEVGDVVKGIVTKVEDKHVDVEIINVKQSGIIPISELSSLHVEKASDVVKVDDELDLKVTKVEDDALILSKRAVDADRAWEDLEKKFETKEVFEAEVKDVVKGGLVVDIGVRGFIPASLVEAHFVEDFTDYKGKTLSLLVVELDRDKNRVILSHRAVVESEQANKKQELLQSLEVGSVLDGKVQRLTDFGAFVDIGGIDGLVHISQLSHSHVEKPSDVVEEGQEVKVKVLSVDRDNERISLSIKDTLPGPWSQIGEKVKPGDVLEGTVQRLVSFGAFVEILPGVEGLVHISQISNKHIGTPHEVLEEGQTVKVKVLDVNENEERISLSMRELEETPKADQEDYRQYQAKEETSTGFQLGDLIGDKLNKLK</sequence>
<evidence type="ECO:0000313" key="6">
    <source>
        <dbReference type="Proteomes" id="UP001177898"/>
    </source>
</evidence>
<evidence type="ECO:0000256" key="1">
    <source>
        <dbReference type="ARBA" id="ARBA00006767"/>
    </source>
</evidence>
<dbReference type="PANTHER" id="PTHR10724:SF7">
    <property type="entry name" value="SMALL RIBOSOMAL SUBUNIT PROTEIN BS1C"/>
    <property type="match status" value="1"/>
</dbReference>
<dbReference type="SUPFAM" id="SSF50249">
    <property type="entry name" value="Nucleic acid-binding proteins"/>
    <property type="match status" value="4"/>
</dbReference>
<dbReference type="NCBIfam" id="NF005208">
    <property type="entry name" value="PRK06676.1"/>
    <property type="match status" value="1"/>
</dbReference>
<feature type="domain" description="S1 motif" evidence="4">
    <location>
        <begin position="188"/>
        <end position="256"/>
    </location>
</feature>
<evidence type="ECO:0000256" key="3">
    <source>
        <dbReference type="ARBA" id="ARBA00023274"/>
    </source>
</evidence>
<dbReference type="InterPro" id="IPR050437">
    <property type="entry name" value="Ribos_protein_bS1-like"/>
</dbReference>
<dbReference type="Proteomes" id="UP001177898">
    <property type="component" value="Unassembled WGS sequence"/>
</dbReference>
<reference evidence="5" key="1">
    <citation type="submission" date="2023-08" db="EMBL/GenBank/DDBJ databases">
        <title>Functional annotation and safety assessment of Bacillus stercoris.</title>
        <authorList>
            <person name="Pandit N.T."/>
            <person name="Ahir S.V."/>
            <person name="Chauhan D.A."/>
            <person name="Bose A."/>
            <person name="Dunlap C."/>
            <person name="Doshi J.A."/>
        </authorList>
    </citation>
    <scope>NUCLEOTIDE SEQUENCE</scope>
    <source>
        <strain evidence="5">ZBMF30</strain>
    </source>
</reference>
<feature type="domain" description="S1 motif" evidence="4">
    <location>
        <begin position="102"/>
        <end position="167"/>
    </location>
</feature>
<dbReference type="InterPro" id="IPR035104">
    <property type="entry name" value="Ribosomal_protein_S1-like"/>
</dbReference>
<dbReference type="Pfam" id="PF00575">
    <property type="entry name" value="S1"/>
    <property type="match status" value="4"/>
</dbReference>
<evidence type="ECO:0000259" key="4">
    <source>
        <dbReference type="PROSITE" id="PS50126"/>
    </source>
</evidence>
<protein>
    <submittedName>
        <fullName evidence="5">30S ribosomal protein S1</fullName>
    </submittedName>
</protein>
<keyword evidence="2 5" id="KW-0689">Ribosomal protein</keyword>